<dbReference type="GO" id="GO:0000014">
    <property type="term" value="F:single-stranded DNA endodeoxyribonuclease activity"/>
    <property type="evidence" value="ECO:0007669"/>
    <property type="project" value="TreeGrafter"/>
</dbReference>
<dbReference type="GO" id="GO:0044774">
    <property type="term" value="P:mitotic DNA integrity checkpoint signaling"/>
    <property type="evidence" value="ECO:0007669"/>
    <property type="project" value="TreeGrafter"/>
</dbReference>
<dbReference type="GO" id="GO:0031297">
    <property type="term" value="P:replication fork processing"/>
    <property type="evidence" value="ECO:0007669"/>
    <property type="project" value="TreeGrafter"/>
</dbReference>
<proteinExistence type="predicted"/>
<gene>
    <name evidence="1" type="primary">SETMAR</name>
    <name evidence="1" type="ORF">TNCV_3993641</name>
</gene>
<dbReference type="InterPro" id="IPR036397">
    <property type="entry name" value="RNaseH_sf"/>
</dbReference>
<dbReference type="Gene3D" id="3.30.420.10">
    <property type="entry name" value="Ribonuclease H-like superfamily/Ribonuclease H"/>
    <property type="match status" value="1"/>
</dbReference>
<accession>A0A8X6VT71</accession>
<sequence length="101" mass="12026">MSIHNKRGISSKFTIDILDIYCQRLDYLKLAIDQKWPELDNRRGVVFHQDNARGHMSIVTRQKLKELEWEVLMHPPYSPDLAPSDYHLFRSLQNFLSGKKW</sequence>
<dbReference type="PANTHER" id="PTHR46060">
    <property type="entry name" value="MARINER MOS1 TRANSPOSASE-LIKE PROTEIN"/>
    <property type="match status" value="1"/>
</dbReference>
<dbReference type="EMBL" id="BMAU01021357">
    <property type="protein sequence ID" value="GFY21320.1"/>
    <property type="molecule type" value="Genomic_DNA"/>
</dbReference>
<reference evidence="1" key="1">
    <citation type="submission" date="2020-08" db="EMBL/GenBank/DDBJ databases">
        <title>Multicomponent nature underlies the extraordinary mechanical properties of spider dragline silk.</title>
        <authorList>
            <person name="Kono N."/>
            <person name="Nakamura H."/>
            <person name="Mori M."/>
            <person name="Yoshida Y."/>
            <person name="Ohtoshi R."/>
            <person name="Malay A.D."/>
            <person name="Moran D.A.P."/>
            <person name="Tomita M."/>
            <person name="Numata K."/>
            <person name="Arakawa K."/>
        </authorList>
    </citation>
    <scope>NUCLEOTIDE SEQUENCE</scope>
</reference>
<dbReference type="GO" id="GO:0003690">
    <property type="term" value="F:double-stranded DNA binding"/>
    <property type="evidence" value="ECO:0007669"/>
    <property type="project" value="TreeGrafter"/>
</dbReference>
<dbReference type="GO" id="GO:0042800">
    <property type="term" value="F:histone H3K4 methyltransferase activity"/>
    <property type="evidence" value="ECO:0007669"/>
    <property type="project" value="TreeGrafter"/>
</dbReference>
<dbReference type="GO" id="GO:0003697">
    <property type="term" value="F:single-stranded DNA binding"/>
    <property type="evidence" value="ECO:0007669"/>
    <property type="project" value="TreeGrafter"/>
</dbReference>
<keyword evidence="2" id="KW-1185">Reference proteome</keyword>
<dbReference type="GO" id="GO:0046975">
    <property type="term" value="F:histone H3K36 methyltransferase activity"/>
    <property type="evidence" value="ECO:0007669"/>
    <property type="project" value="TreeGrafter"/>
</dbReference>
<dbReference type="GO" id="GO:0005634">
    <property type="term" value="C:nucleus"/>
    <property type="evidence" value="ECO:0007669"/>
    <property type="project" value="TreeGrafter"/>
</dbReference>
<dbReference type="GO" id="GO:0035861">
    <property type="term" value="C:site of double-strand break"/>
    <property type="evidence" value="ECO:0007669"/>
    <property type="project" value="TreeGrafter"/>
</dbReference>
<dbReference type="GO" id="GO:0000729">
    <property type="term" value="P:DNA double-strand break processing"/>
    <property type="evidence" value="ECO:0007669"/>
    <property type="project" value="TreeGrafter"/>
</dbReference>
<dbReference type="PANTHER" id="PTHR46060:SF2">
    <property type="entry name" value="HISTONE-LYSINE N-METHYLTRANSFERASE SETMAR"/>
    <property type="match status" value="1"/>
</dbReference>
<name>A0A8X6VT71_TRICX</name>
<evidence type="ECO:0000313" key="2">
    <source>
        <dbReference type="Proteomes" id="UP000887159"/>
    </source>
</evidence>
<comment type="caution">
    <text evidence="1">The sequence shown here is derived from an EMBL/GenBank/DDBJ whole genome shotgun (WGS) entry which is preliminary data.</text>
</comment>
<dbReference type="Proteomes" id="UP000887159">
    <property type="component" value="Unassembled WGS sequence"/>
</dbReference>
<dbReference type="GO" id="GO:0044547">
    <property type="term" value="F:DNA topoisomerase binding"/>
    <property type="evidence" value="ECO:0007669"/>
    <property type="project" value="TreeGrafter"/>
</dbReference>
<dbReference type="AlphaFoldDB" id="A0A8X6VT71"/>
<organism evidence="1 2">
    <name type="scientific">Trichonephila clavipes</name>
    <name type="common">Golden silk orbweaver</name>
    <name type="synonym">Nephila clavipes</name>
    <dbReference type="NCBI Taxonomy" id="2585209"/>
    <lineage>
        <taxon>Eukaryota</taxon>
        <taxon>Metazoa</taxon>
        <taxon>Ecdysozoa</taxon>
        <taxon>Arthropoda</taxon>
        <taxon>Chelicerata</taxon>
        <taxon>Arachnida</taxon>
        <taxon>Araneae</taxon>
        <taxon>Araneomorphae</taxon>
        <taxon>Entelegynae</taxon>
        <taxon>Araneoidea</taxon>
        <taxon>Nephilidae</taxon>
        <taxon>Trichonephila</taxon>
    </lineage>
</organism>
<dbReference type="GO" id="GO:0006303">
    <property type="term" value="P:double-strand break repair via nonhomologous end joining"/>
    <property type="evidence" value="ECO:0007669"/>
    <property type="project" value="TreeGrafter"/>
</dbReference>
<dbReference type="InterPro" id="IPR052709">
    <property type="entry name" value="Transposase-MT_Hybrid"/>
</dbReference>
<dbReference type="GO" id="GO:0000793">
    <property type="term" value="C:condensed chromosome"/>
    <property type="evidence" value="ECO:0007669"/>
    <property type="project" value="TreeGrafter"/>
</dbReference>
<dbReference type="GO" id="GO:0015074">
    <property type="term" value="P:DNA integration"/>
    <property type="evidence" value="ECO:0007669"/>
    <property type="project" value="TreeGrafter"/>
</dbReference>
<evidence type="ECO:0000313" key="1">
    <source>
        <dbReference type="EMBL" id="GFY21320.1"/>
    </source>
</evidence>
<protein>
    <submittedName>
        <fullName evidence="1">Histone-lysine N-methyltransferase SETMAR</fullName>
    </submittedName>
</protein>